<dbReference type="PROSITE" id="PS50879">
    <property type="entry name" value="RNASE_H_1"/>
    <property type="match status" value="1"/>
</dbReference>
<dbReference type="InterPro" id="IPR012337">
    <property type="entry name" value="RNaseH-like_sf"/>
</dbReference>
<proteinExistence type="predicted"/>
<organism evidence="3 4">
    <name type="scientific">Corallococcus soli</name>
    <dbReference type="NCBI Taxonomy" id="2710757"/>
    <lineage>
        <taxon>Bacteria</taxon>
        <taxon>Pseudomonadati</taxon>
        <taxon>Myxococcota</taxon>
        <taxon>Myxococcia</taxon>
        <taxon>Myxococcales</taxon>
        <taxon>Cystobacterineae</taxon>
        <taxon>Myxococcaceae</taxon>
        <taxon>Corallococcus</taxon>
    </lineage>
</organism>
<name>A0ABR9PPP7_9BACT</name>
<dbReference type="InterPro" id="IPR002156">
    <property type="entry name" value="RNaseH_domain"/>
</dbReference>
<dbReference type="RefSeq" id="WP_193349356.1">
    <property type="nucleotide sequence ID" value="NZ_CBCSIP010000492.1"/>
</dbReference>
<evidence type="ECO:0000256" key="1">
    <source>
        <dbReference type="SAM" id="MobiDB-lite"/>
    </source>
</evidence>
<dbReference type="Gene3D" id="3.30.420.10">
    <property type="entry name" value="Ribonuclease H-like superfamily/Ribonuclease H"/>
    <property type="match status" value="1"/>
</dbReference>
<dbReference type="PANTHER" id="PTHR46387">
    <property type="entry name" value="POLYNUCLEOTIDYL TRANSFERASE, RIBONUCLEASE H-LIKE SUPERFAMILY PROTEIN"/>
    <property type="match status" value="1"/>
</dbReference>
<keyword evidence="4" id="KW-1185">Reference proteome</keyword>
<feature type="domain" description="RNase H type-1" evidence="2">
    <location>
        <begin position="78"/>
        <end position="209"/>
    </location>
</feature>
<feature type="region of interest" description="Disordered" evidence="1">
    <location>
        <begin position="43"/>
        <end position="77"/>
    </location>
</feature>
<comment type="caution">
    <text evidence="3">The sequence shown here is derived from an EMBL/GenBank/DDBJ whole genome shotgun (WGS) entry which is preliminary data.</text>
</comment>
<dbReference type="Proteomes" id="UP001516472">
    <property type="component" value="Unassembled WGS sequence"/>
</dbReference>
<evidence type="ECO:0000313" key="3">
    <source>
        <dbReference type="EMBL" id="MBE4749897.1"/>
    </source>
</evidence>
<protein>
    <submittedName>
        <fullName evidence="3">Ribonuclease HI family protein</fullName>
    </submittedName>
</protein>
<sequence>MPTPSLVDLLRHIAREEPLTATVRAFRGLTREHLGQLLDEAADALGGSTPGPAASEPLEAAAPAAPSPAPEPVTSGSAVTRVRVYSDGAARGNPGPAGAGAVLMDAQGAVIARLGKFLGHQTNNYAEYAGLLLGLQHARALGAREVEVYADSELLIRQLDGRYQVKSPTLKPLFQEARALLKAFSKVKLAHVPRAQNAEADEMSNRAIDERL</sequence>
<reference evidence="3 4" key="1">
    <citation type="submission" date="2020-02" db="EMBL/GenBank/DDBJ databases">
        <authorList>
            <person name="Babadi Z.K."/>
            <person name="Risdian C."/>
            <person name="Ebrahimipour G.H."/>
            <person name="Wink J."/>
        </authorList>
    </citation>
    <scope>NUCLEOTIDE SEQUENCE [LARGE SCALE GENOMIC DNA]</scope>
    <source>
        <strain evidence="3 4">ZKHCc1 1396</strain>
    </source>
</reference>
<dbReference type="InterPro" id="IPR036397">
    <property type="entry name" value="RNaseH_sf"/>
</dbReference>
<feature type="compositionally biased region" description="Low complexity" evidence="1">
    <location>
        <begin position="50"/>
        <end position="64"/>
    </location>
</feature>
<dbReference type="Pfam" id="PF13456">
    <property type="entry name" value="RVT_3"/>
    <property type="match status" value="1"/>
</dbReference>
<dbReference type="PANTHER" id="PTHR46387:SF2">
    <property type="entry name" value="RIBONUCLEASE HI"/>
    <property type="match status" value="1"/>
</dbReference>
<dbReference type="EMBL" id="JAAIYO010000004">
    <property type="protein sequence ID" value="MBE4749897.1"/>
    <property type="molecule type" value="Genomic_DNA"/>
</dbReference>
<dbReference type="SUPFAM" id="SSF53098">
    <property type="entry name" value="Ribonuclease H-like"/>
    <property type="match status" value="1"/>
</dbReference>
<evidence type="ECO:0000313" key="4">
    <source>
        <dbReference type="Proteomes" id="UP001516472"/>
    </source>
</evidence>
<dbReference type="CDD" id="cd09279">
    <property type="entry name" value="RNase_HI_like"/>
    <property type="match status" value="1"/>
</dbReference>
<evidence type="ECO:0000259" key="2">
    <source>
        <dbReference type="PROSITE" id="PS50879"/>
    </source>
</evidence>
<accession>A0ABR9PPP7</accession>
<gene>
    <name evidence="3" type="ORF">G4177_17170</name>
</gene>